<name>A0AAV2STS7_MEGNR</name>
<evidence type="ECO:0000313" key="3">
    <source>
        <dbReference type="Proteomes" id="UP001497623"/>
    </source>
</evidence>
<keyword evidence="3" id="KW-1185">Reference proteome</keyword>
<organism evidence="2 3">
    <name type="scientific">Meganyctiphanes norvegica</name>
    <name type="common">Northern krill</name>
    <name type="synonym">Thysanopoda norvegica</name>
    <dbReference type="NCBI Taxonomy" id="48144"/>
    <lineage>
        <taxon>Eukaryota</taxon>
        <taxon>Metazoa</taxon>
        <taxon>Ecdysozoa</taxon>
        <taxon>Arthropoda</taxon>
        <taxon>Crustacea</taxon>
        <taxon>Multicrustacea</taxon>
        <taxon>Malacostraca</taxon>
        <taxon>Eumalacostraca</taxon>
        <taxon>Eucarida</taxon>
        <taxon>Euphausiacea</taxon>
        <taxon>Euphausiidae</taxon>
        <taxon>Meganyctiphanes</taxon>
    </lineage>
</organism>
<feature type="transmembrane region" description="Helical" evidence="1">
    <location>
        <begin position="21"/>
        <end position="46"/>
    </location>
</feature>
<keyword evidence="1" id="KW-0812">Transmembrane</keyword>
<protein>
    <submittedName>
        <fullName evidence="2">Uncharacterized protein</fullName>
    </submittedName>
</protein>
<feature type="non-terminal residue" evidence="2">
    <location>
        <position position="123"/>
    </location>
</feature>
<sequence>MINYNYFIIPRIFTSNITEDLSIGLSFLNLFSAQALKISAILLFNAADDSSSLSSSEIYVFLIIYLSIYNFFSCICVLVFPVRRLIPRALMCWYHRNACGYSAFGCHARQLNTSASTIVEENP</sequence>
<accession>A0AAV2STS7</accession>
<evidence type="ECO:0000256" key="1">
    <source>
        <dbReference type="SAM" id="Phobius"/>
    </source>
</evidence>
<dbReference type="AlphaFoldDB" id="A0AAV2STS7"/>
<feature type="transmembrane region" description="Helical" evidence="1">
    <location>
        <begin position="58"/>
        <end position="80"/>
    </location>
</feature>
<comment type="caution">
    <text evidence="2">The sequence shown here is derived from an EMBL/GenBank/DDBJ whole genome shotgun (WGS) entry which is preliminary data.</text>
</comment>
<reference evidence="2 3" key="1">
    <citation type="submission" date="2024-05" db="EMBL/GenBank/DDBJ databases">
        <authorList>
            <person name="Wallberg A."/>
        </authorList>
    </citation>
    <scope>NUCLEOTIDE SEQUENCE [LARGE SCALE GENOMIC DNA]</scope>
</reference>
<evidence type="ECO:0000313" key="2">
    <source>
        <dbReference type="EMBL" id="CAL4243127.1"/>
    </source>
</evidence>
<proteinExistence type="predicted"/>
<dbReference type="EMBL" id="CAXKWB010132746">
    <property type="protein sequence ID" value="CAL4243127.1"/>
    <property type="molecule type" value="Genomic_DNA"/>
</dbReference>
<keyword evidence="1" id="KW-0472">Membrane</keyword>
<keyword evidence="1" id="KW-1133">Transmembrane helix</keyword>
<gene>
    <name evidence="2" type="ORF">MNOR_LOCUS40837</name>
</gene>
<dbReference type="Proteomes" id="UP001497623">
    <property type="component" value="Unassembled WGS sequence"/>
</dbReference>